<proteinExistence type="inferred from homology"/>
<dbReference type="EMBL" id="JBEPSM010000001">
    <property type="protein sequence ID" value="MET4633607.1"/>
    <property type="molecule type" value="Genomic_DNA"/>
</dbReference>
<comment type="pathway">
    <text evidence="1">Cofactor biosynthesis; tetrahydrofolate biosynthesis; 2-amino-4-hydroxy-6-hydroxymethyl-7,8-dihydropteridine diphosphate from 7,8-dihydroneopterin triphosphate: step 4/4.</text>
</comment>
<keyword evidence="7" id="KW-0418">Kinase</keyword>
<sequence length="160" mass="17335">MTDAYLGLGSNLGDREALLRAAIAALDATPGVRVTSISSLYETPPWGPVPQGPYLNACVALDTTLSPRELLTLCLAIERDHGRERAIRWGPRTLDMDVLLYGDESIDEEGLIVPHPRMTERAFVLVPLAEIAPDLRIGGRAIRAILGGVETDDIRKIGPL</sequence>
<dbReference type="Proteomes" id="UP001549321">
    <property type="component" value="Unassembled WGS sequence"/>
</dbReference>
<evidence type="ECO:0000256" key="10">
    <source>
        <dbReference type="ARBA" id="ARBA00029409"/>
    </source>
</evidence>
<protein>
    <recommendedName>
        <fullName evidence="4">2-amino-4-hydroxy-6-hydroxymethyldihydropteridine pyrophosphokinase</fullName>
        <ecNumber evidence="3">2.7.6.3</ecNumber>
    </recommendedName>
    <alternativeName>
        <fullName evidence="11">6-hydroxymethyl-7,8-dihydropterin pyrophosphokinase</fullName>
    </alternativeName>
    <alternativeName>
        <fullName evidence="12">7,8-dihydro-6-hydroxymethylpterin-pyrophosphokinase</fullName>
    </alternativeName>
</protein>
<name>A0ABV2QX55_9HYPH</name>
<evidence type="ECO:0000256" key="12">
    <source>
        <dbReference type="ARBA" id="ARBA00033413"/>
    </source>
</evidence>
<evidence type="ECO:0000256" key="3">
    <source>
        <dbReference type="ARBA" id="ARBA00013253"/>
    </source>
</evidence>
<evidence type="ECO:0000256" key="6">
    <source>
        <dbReference type="ARBA" id="ARBA00022741"/>
    </source>
</evidence>
<dbReference type="GO" id="GO:0003848">
    <property type="term" value="F:2-amino-4-hydroxy-6-hydroxymethyldihydropteridine diphosphokinase activity"/>
    <property type="evidence" value="ECO:0007669"/>
    <property type="project" value="UniProtKB-EC"/>
</dbReference>
<evidence type="ECO:0000313" key="15">
    <source>
        <dbReference type="Proteomes" id="UP001549321"/>
    </source>
</evidence>
<dbReference type="Pfam" id="PF01288">
    <property type="entry name" value="HPPK"/>
    <property type="match status" value="1"/>
</dbReference>
<evidence type="ECO:0000256" key="2">
    <source>
        <dbReference type="ARBA" id="ARBA00005810"/>
    </source>
</evidence>
<evidence type="ECO:0000313" key="14">
    <source>
        <dbReference type="EMBL" id="MET4633607.1"/>
    </source>
</evidence>
<dbReference type="InterPro" id="IPR035907">
    <property type="entry name" value="Hppk_sf"/>
</dbReference>
<comment type="caution">
    <text evidence="14">The sequence shown here is derived from an EMBL/GenBank/DDBJ whole genome shotgun (WGS) entry which is preliminary data.</text>
</comment>
<evidence type="ECO:0000256" key="7">
    <source>
        <dbReference type="ARBA" id="ARBA00022777"/>
    </source>
</evidence>
<evidence type="ECO:0000256" key="1">
    <source>
        <dbReference type="ARBA" id="ARBA00005051"/>
    </source>
</evidence>
<organism evidence="14 15">
    <name type="scientific">Kaistia defluvii</name>
    <dbReference type="NCBI Taxonomy" id="410841"/>
    <lineage>
        <taxon>Bacteria</taxon>
        <taxon>Pseudomonadati</taxon>
        <taxon>Pseudomonadota</taxon>
        <taxon>Alphaproteobacteria</taxon>
        <taxon>Hyphomicrobiales</taxon>
        <taxon>Kaistiaceae</taxon>
        <taxon>Kaistia</taxon>
    </lineage>
</organism>
<dbReference type="RefSeq" id="WP_354549984.1">
    <property type="nucleotide sequence ID" value="NZ_JBEPSM010000001.1"/>
</dbReference>
<dbReference type="InterPro" id="IPR000550">
    <property type="entry name" value="Hppk"/>
</dbReference>
<dbReference type="SUPFAM" id="SSF55083">
    <property type="entry name" value="6-hydroxymethyl-7,8-dihydropterin pyrophosphokinase, HPPK"/>
    <property type="match status" value="1"/>
</dbReference>
<comment type="function">
    <text evidence="10">Catalyzes the transfer of pyrophosphate from adenosine triphosphate (ATP) to 6-hydroxymethyl-7,8-dihydropterin, an enzymatic step in folate biosynthesis pathway.</text>
</comment>
<reference evidence="14 15" key="1">
    <citation type="submission" date="2024-06" db="EMBL/GenBank/DDBJ databases">
        <title>Sorghum-associated microbial communities from plants grown in Nebraska, USA.</title>
        <authorList>
            <person name="Schachtman D."/>
        </authorList>
    </citation>
    <scope>NUCLEOTIDE SEQUENCE [LARGE SCALE GENOMIC DNA]</scope>
    <source>
        <strain evidence="14 15">3207</strain>
    </source>
</reference>
<gene>
    <name evidence="14" type="ORF">ABIE08_001520</name>
</gene>
<evidence type="ECO:0000256" key="9">
    <source>
        <dbReference type="ARBA" id="ARBA00022909"/>
    </source>
</evidence>
<keyword evidence="5 14" id="KW-0808">Transferase</keyword>
<dbReference type="PANTHER" id="PTHR43071">
    <property type="entry name" value="2-AMINO-4-HYDROXY-6-HYDROXYMETHYLDIHYDROPTERIDINE PYROPHOSPHOKINASE"/>
    <property type="match status" value="1"/>
</dbReference>
<feature type="domain" description="7,8-dihydro-6-hydroxymethylpterin-pyrophosphokinase" evidence="13">
    <location>
        <begin position="5"/>
        <end position="133"/>
    </location>
</feature>
<evidence type="ECO:0000256" key="11">
    <source>
        <dbReference type="ARBA" id="ARBA00029766"/>
    </source>
</evidence>
<evidence type="ECO:0000256" key="5">
    <source>
        <dbReference type="ARBA" id="ARBA00022679"/>
    </source>
</evidence>
<evidence type="ECO:0000256" key="4">
    <source>
        <dbReference type="ARBA" id="ARBA00016218"/>
    </source>
</evidence>
<evidence type="ECO:0000259" key="13">
    <source>
        <dbReference type="Pfam" id="PF01288"/>
    </source>
</evidence>
<evidence type="ECO:0000256" key="8">
    <source>
        <dbReference type="ARBA" id="ARBA00022840"/>
    </source>
</evidence>
<dbReference type="CDD" id="cd00483">
    <property type="entry name" value="HPPK"/>
    <property type="match status" value="1"/>
</dbReference>
<keyword evidence="15" id="KW-1185">Reference proteome</keyword>
<keyword evidence="9" id="KW-0289">Folate biosynthesis</keyword>
<keyword evidence="8" id="KW-0067">ATP-binding</keyword>
<accession>A0ABV2QX55</accession>
<comment type="similarity">
    <text evidence="2">Belongs to the HPPK family.</text>
</comment>
<dbReference type="PANTHER" id="PTHR43071:SF1">
    <property type="entry name" value="2-AMINO-4-HYDROXY-6-HYDROXYMETHYLDIHYDROPTERIDINE PYROPHOSPHOKINASE"/>
    <property type="match status" value="1"/>
</dbReference>
<dbReference type="Gene3D" id="3.30.70.560">
    <property type="entry name" value="7,8-Dihydro-6-hydroxymethylpterin-pyrophosphokinase HPPK"/>
    <property type="match status" value="1"/>
</dbReference>
<keyword evidence="6" id="KW-0547">Nucleotide-binding</keyword>
<dbReference type="EC" id="2.7.6.3" evidence="3"/>
<dbReference type="NCBIfam" id="TIGR01498">
    <property type="entry name" value="folK"/>
    <property type="match status" value="1"/>
</dbReference>